<dbReference type="InterPro" id="IPR001849">
    <property type="entry name" value="PH_domain"/>
</dbReference>
<organism evidence="3 4">
    <name type="scientific">Stegodyphus mimosarum</name>
    <name type="common">African social velvet spider</name>
    <dbReference type="NCBI Taxonomy" id="407821"/>
    <lineage>
        <taxon>Eukaryota</taxon>
        <taxon>Metazoa</taxon>
        <taxon>Ecdysozoa</taxon>
        <taxon>Arthropoda</taxon>
        <taxon>Chelicerata</taxon>
        <taxon>Arachnida</taxon>
        <taxon>Araneae</taxon>
        <taxon>Araneomorphae</taxon>
        <taxon>Entelegynae</taxon>
        <taxon>Eresoidea</taxon>
        <taxon>Eresidae</taxon>
        <taxon>Stegodyphus</taxon>
    </lineage>
</organism>
<dbReference type="GO" id="GO:0007032">
    <property type="term" value="P:endosome organization"/>
    <property type="evidence" value="ECO:0007669"/>
    <property type="project" value="TreeGrafter"/>
</dbReference>
<dbReference type="PANTHER" id="PTHR22902:SF9">
    <property type="entry name" value="PLECKSTRIN HOMOLOGY DOMAIN-CONTAINING FAMILY J MEMBER 1"/>
    <property type="match status" value="1"/>
</dbReference>
<gene>
    <name evidence="3" type="ORF">X975_23062</name>
</gene>
<protein>
    <recommendedName>
        <fullName evidence="1">Pleckstrin homology domain-containing family J member 1</fullName>
    </recommendedName>
</protein>
<dbReference type="Gene3D" id="2.30.29.30">
    <property type="entry name" value="Pleckstrin-homology domain (PH domain)/Phosphotyrosine-binding domain (PTB)"/>
    <property type="match status" value="1"/>
</dbReference>
<dbReference type="GO" id="GO:0005829">
    <property type="term" value="C:cytosol"/>
    <property type="evidence" value="ECO:0007669"/>
    <property type="project" value="GOC"/>
</dbReference>
<evidence type="ECO:0000313" key="4">
    <source>
        <dbReference type="Proteomes" id="UP000054359"/>
    </source>
</evidence>
<keyword evidence="4" id="KW-1185">Reference proteome</keyword>
<dbReference type="GO" id="GO:0005769">
    <property type="term" value="C:early endosome"/>
    <property type="evidence" value="ECO:0007669"/>
    <property type="project" value="TreeGrafter"/>
</dbReference>
<name>A0A087TC23_STEMI</name>
<dbReference type="GO" id="GO:0001881">
    <property type="term" value="P:receptor recycling"/>
    <property type="evidence" value="ECO:0007669"/>
    <property type="project" value="TreeGrafter"/>
</dbReference>
<dbReference type="PANTHER" id="PTHR22902">
    <property type="entry name" value="SESQUIPEDALIAN"/>
    <property type="match status" value="1"/>
</dbReference>
<dbReference type="AlphaFoldDB" id="A0A087TC23"/>
<reference evidence="3 4" key="1">
    <citation type="submission" date="2013-11" db="EMBL/GenBank/DDBJ databases">
        <title>Genome sequencing of Stegodyphus mimosarum.</title>
        <authorList>
            <person name="Bechsgaard J."/>
        </authorList>
    </citation>
    <scope>NUCLEOTIDE SEQUENCE [LARGE SCALE GENOMIC DNA]</scope>
</reference>
<dbReference type="OrthoDB" id="10055808at2759"/>
<dbReference type="SMART" id="SM00233">
    <property type="entry name" value="PH"/>
    <property type="match status" value="1"/>
</dbReference>
<evidence type="ECO:0000256" key="1">
    <source>
        <dbReference type="ARBA" id="ARBA00041004"/>
    </source>
</evidence>
<dbReference type="Proteomes" id="UP000054359">
    <property type="component" value="Unassembled WGS sequence"/>
</dbReference>
<dbReference type="SUPFAM" id="SSF50729">
    <property type="entry name" value="PH domain-like"/>
    <property type="match status" value="1"/>
</dbReference>
<feature type="domain" description="PH" evidence="2">
    <location>
        <begin position="15"/>
        <end position="118"/>
    </location>
</feature>
<dbReference type="EMBL" id="KK114536">
    <property type="protein sequence ID" value="KFM62662.1"/>
    <property type="molecule type" value="Genomic_DNA"/>
</dbReference>
<dbReference type="STRING" id="407821.A0A087TC23"/>
<feature type="non-terminal residue" evidence="3">
    <location>
        <position position="179"/>
    </location>
</feature>
<accession>A0A087TC23</accession>
<sequence>MRFNEKEIASVATRPGDKEGRLFYKGPGFREVFKERWFKLKGNLLFYFRLNEHGAVFENEPIGVIVVEQCRIQPELYAELPNAFSITFANELERRHYFGSHSPRQTEDWINALKVCSYEHQRSMLKQLQTTLLERTGSDPLASFSANLNEKSIEETDSDSYFNRVHYFSKSNTEYANLL</sequence>
<dbReference type="CDD" id="cd13258">
    <property type="entry name" value="PH_PLEKHJ1"/>
    <property type="match status" value="1"/>
</dbReference>
<dbReference type="Pfam" id="PF00169">
    <property type="entry name" value="PH"/>
    <property type="match status" value="1"/>
</dbReference>
<dbReference type="InterPro" id="IPR011993">
    <property type="entry name" value="PH-like_dom_sf"/>
</dbReference>
<proteinExistence type="predicted"/>
<dbReference type="OMA" id="EEQCKEW"/>
<dbReference type="GO" id="GO:0005802">
    <property type="term" value="C:trans-Golgi network"/>
    <property type="evidence" value="ECO:0007669"/>
    <property type="project" value="TreeGrafter"/>
</dbReference>
<dbReference type="PROSITE" id="PS50003">
    <property type="entry name" value="PH_DOMAIN"/>
    <property type="match status" value="1"/>
</dbReference>
<evidence type="ECO:0000259" key="2">
    <source>
        <dbReference type="PROSITE" id="PS50003"/>
    </source>
</evidence>
<evidence type="ECO:0000313" key="3">
    <source>
        <dbReference type="EMBL" id="KFM62662.1"/>
    </source>
</evidence>
<dbReference type="GO" id="GO:0055037">
    <property type="term" value="C:recycling endosome"/>
    <property type="evidence" value="ECO:0007669"/>
    <property type="project" value="TreeGrafter"/>
</dbReference>
<dbReference type="GO" id="GO:0042147">
    <property type="term" value="P:retrograde transport, endosome to Golgi"/>
    <property type="evidence" value="ECO:0007669"/>
    <property type="project" value="TreeGrafter"/>
</dbReference>
<dbReference type="InterPro" id="IPR045188">
    <property type="entry name" value="Boi1/Boi2-like"/>
</dbReference>